<gene>
    <name evidence="1" type="ORF">Glove_118g21</name>
</gene>
<comment type="caution">
    <text evidence="1">The sequence shown here is derived from an EMBL/GenBank/DDBJ whole genome shotgun (WGS) entry which is preliminary data.</text>
</comment>
<name>A0A397J4D5_9GLOM</name>
<reference evidence="1 2" key="1">
    <citation type="submission" date="2018-08" db="EMBL/GenBank/DDBJ databases">
        <title>Genome and evolution of the arbuscular mycorrhizal fungus Diversispora epigaea (formerly Glomus versiforme) and its bacterial endosymbionts.</title>
        <authorList>
            <person name="Sun X."/>
            <person name="Fei Z."/>
            <person name="Harrison M."/>
        </authorList>
    </citation>
    <scope>NUCLEOTIDE SEQUENCE [LARGE SCALE GENOMIC DNA]</scope>
    <source>
        <strain evidence="1 2">IT104</strain>
    </source>
</reference>
<dbReference type="OrthoDB" id="2434200at2759"/>
<sequence length="345" mass="40772">MLTNREEIPVSMRGKHIKVHSLLEDEDIKNEIVSYLRTNKFEFYLSDFVTYISDVIFPKFDIKRTTRIGQLLTPGIIVQKLHYGPFAISWWVFIKTKTAQNKQCVPIRINMRIKFELNQEEFIIRVVDNNRKPGYVCELDMEAIIYSTSSAAINETYKKIFDVKTRFSGPSVLGFDNEIMAEQLQAEILFFPFQIIIYDITIFVIVLDQAEWNFAGPGYRSSFFHKYRGQHSLIYQSIMNTECRIDIYHQENKIQTYTGESPNDVWTKPDILKNYNGKDLFGLCNQFVIQAIQIYINVPYCKACDWNNIEIMTHAFEKYLKRRISVVDLDWYLSMEINDTICWMY</sequence>
<keyword evidence="2" id="KW-1185">Reference proteome</keyword>
<dbReference type="Proteomes" id="UP000266861">
    <property type="component" value="Unassembled WGS sequence"/>
</dbReference>
<dbReference type="EMBL" id="PQFF01000110">
    <property type="protein sequence ID" value="RHZ81548.1"/>
    <property type="molecule type" value="Genomic_DNA"/>
</dbReference>
<proteinExistence type="predicted"/>
<accession>A0A397J4D5</accession>
<evidence type="ECO:0000313" key="1">
    <source>
        <dbReference type="EMBL" id="RHZ81548.1"/>
    </source>
</evidence>
<evidence type="ECO:0000313" key="2">
    <source>
        <dbReference type="Proteomes" id="UP000266861"/>
    </source>
</evidence>
<protein>
    <submittedName>
        <fullName evidence="1">Uncharacterized protein</fullName>
    </submittedName>
</protein>
<organism evidence="1 2">
    <name type="scientific">Diversispora epigaea</name>
    <dbReference type="NCBI Taxonomy" id="1348612"/>
    <lineage>
        <taxon>Eukaryota</taxon>
        <taxon>Fungi</taxon>
        <taxon>Fungi incertae sedis</taxon>
        <taxon>Mucoromycota</taxon>
        <taxon>Glomeromycotina</taxon>
        <taxon>Glomeromycetes</taxon>
        <taxon>Diversisporales</taxon>
        <taxon>Diversisporaceae</taxon>
        <taxon>Diversispora</taxon>
    </lineage>
</organism>
<dbReference type="AlphaFoldDB" id="A0A397J4D5"/>